<accession>A0A0P7XU47</accession>
<dbReference type="PANTHER" id="PTHR36302:SF1">
    <property type="entry name" value="COPPER CHAPERONE PCU(A)C"/>
    <property type="match status" value="1"/>
</dbReference>
<keyword evidence="5" id="KW-1185">Reference proteome</keyword>
<dbReference type="STRING" id="1653334.GA0071312_0046"/>
<dbReference type="PATRIC" id="fig|1653334.4.peg.2666"/>
<feature type="chain" id="PRO_5006145649" evidence="1">
    <location>
        <begin position="31"/>
        <end position="170"/>
    </location>
</feature>
<dbReference type="RefSeq" id="WP_074443139.1">
    <property type="nucleotide sequence ID" value="NZ_FMBM01000001.1"/>
</dbReference>
<dbReference type="InterPro" id="IPR007410">
    <property type="entry name" value="LpqE-like"/>
</dbReference>
<evidence type="ECO:0000313" key="5">
    <source>
        <dbReference type="Proteomes" id="UP000182800"/>
    </source>
</evidence>
<dbReference type="Proteomes" id="UP000182800">
    <property type="component" value="Unassembled WGS sequence"/>
</dbReference>
<gene>
    <name evidence="3" type="ORF">GA0071312_0046</name>
    <name evidence="2" type="ORF">HLUCCO17_07940</name>
</gene>
<dbReference type="InterPro" id="IPR058248">
    <property type="entry name" value="Lxx211020-like"/>
</dbReference>
<evidence type="ECO:0000313" key="3">
    <source>
        <dbReference type="EMBL" id="SCC78036.1"/>
    </source>
</evidence>
<dbReference type="EMBL" id="FMBM01000001">
    <property type="protein sequence ID" value="SCC78036.1"/>
    <property type="molecule type" value="Genomic_DNA"/>
</dbReference>
<reference evidence="3 5" key="2">
    <citation type="submission" date="2016-08" db="EMBL/GenBank/DDBJ databases">
        <authorList>
            <person name="Varghese N."/>
            <person name="Submissions Spin"/>
        </authorList>
    </citation>
    <scope>NUCLEOTIDE SEQUENCE [LARGE SCALE GENOMIC DNA]</scope>
    <source>
        <strain evidence="3 5">HL-109</strain>
    </source>
</reference>
<dbReference type="Proteomes" id="UP000050497">
    <property type="component" value="Unassembled WGS sequence"/>
</dbReference>
<sequence length="170" mass="17655">MTFHIRNAAIAAIALSATLGFTLATTAAQAETFSIGDITIETPWTRVTPAGARVAGGYMVITNNGTEPDRLIGGASEIAPRFEVHSMEMVDGVARMAEVEGGLEIPPGESVALEPGSYHVMFMNLATPVTMDEPVSGTLVFDNAGEVEITYAVAPMGSPRAPGGHGHGQD</sequence>
<keyword evidence="1" id="KW-0732">Signal</keyword>
<dbReference type="InterPro" id="IPR036182">
    <property type="entry name" value="PCuAC_sf"/>
</dbReference>
<evidence type="ECO:0000256" key="1">
    <source>
        <dbReference type="SAM" id="SignalP"/>
    </source>
</evidence>
<reference evidence="2 4" key="1">
    <citation type="submission" date="2015-09" db="EMBL/GenBank/DDBJ databases">
        <title>Identification and resolution of microdiversity through metagenomic sequencing of parallel consortia.</title>
        <authorList>
            <person name="Nelson W.C."/>
            <person name="Romine M.F."/>
            <person name="Lindemann S.R."/>
        </authorList>
    </citation>
    <scope>NUCLEOTIDE SEQUENCE [LARGE SCALE GENOMIC DNA]</scope>
    <source>
        <strain evidence="2">HL-109</strain>
    </source>
</reference>
<feature type="signal peptide" evidence="1">
    <location>
        <begin position="1"/>
        <end position="30"/>
    </location>
</feature>
<evidence type="ECO:0000313" key="4">
    <source>
        <dbReference type="Proteomes" id="UP000050497"/>
    </source>
</evidence>
<dbReference type="Gene3D" id="2.60.40.1890">
    <property type="entry name" value="PCu(A)C copper chaperone"/>
    <property type="match status" value="1"/>
</dbReference>
<dbReference type="OrthoDB" id="9796962at2"/>
<comment type="caution">
    <text evidence="2">The sequence shown here is derived from an EMBL/GenBank/DDBJ whole genome shotgun (WGS) entry which is preliminary data.</text>
</comment>
<proteinExistence type="predicted"/>
<organism evidence="2 4">
    <name type="scientific">Saliniramus fredricksonii</name>
    <dbReference type="NCBI Taxonomy" id="1653334"/>
    <lineage>
        <taxon>Bacteria</taxon>
        <taxon>Pseudomonadati</taxon>
        <taxon>Pseudomonadota</taxon>
        <taxon>Alphaproteobacteria</taxon>
        <taxon>Hyphomicrobiales</taxon>
        <taxon>Salinarimonadaceae</taxon>
        <taxon>Saliniramus</taxon>
    </lineage>
</organism>
<dbReference type="EMBL" id="LJSX01000010">
    <property type="protein sequence ID" value="KPQ11059.1"/>
    <property type="molecule type" value="Genomic_DNA"/>
</dbReference>
<dbReference type="SUPFAM" id="SSF110087">
    <property type="entry name" value="DR1885-like metal-binding protein"/>
    <property type="match status" value="1"/>
</dbReference>
<name>A0A0P7XU47_9HYPH</name>
<protein>
    <submittedName>
        <fullName evidence="3">Copper(I)-binding protein</fullName>
    </submittedName>
</protein>
<dbReference type="PANTHER" id="PTHR36302">
    <property type="entry name" value="BLR7088 PROTEIN"/>
    <property type="match status" value="1"/>
</dbReference>
<dbReference type="Pfam" id="PF04314">
    <property type="entry name" value="PCuAC"/>
    <property type="match status" value="1"/>
</dbReference>
<dbReference type="AlphaFoldDB" id="A0A0P7XU47"/>
<evidence type="ECO:0000313" key="2">
    <source>
        <dbReference type="EMBL" id="KPQ11059.1"/>
    </source>
</evidence>